<proteinExistence type="inferred from homology"/>
<reference evidence="5 6" key="1">
    <citation type="submission" date="2020-08" db="EMBL/GenBank/DDBJ databases">
        <title>Oceanospirillum sp. nov. isolated from marine sediment.</title>
        <authorList>
            <person name="Ji X."/>
        </authorList>
    </citation>
    <scope>NUCLEOTIDE SEQUENCE [LARGE SCALE GENOMIC DNA]</scope>
    <source>
        <strain evidence="5 6">D5</strain>
    </source>
</reference>
<protein>
    <recommendedName>
        <fullName evidence="4">High frequency lysogenization protein HflD homolog</fullName>
    </recommendedName>
</protein>
<dbReference type="AlphaFoldDB" id="A0A839ISP7"/>
<accession>A0A839ISP7</accession>
<dbReference type="GO" id="GO:0005886">
    <property type="term" value="C:plasma membrane"/>
    <property type="evidence" value="ECO:0007669"/>
    <property type="project" value="UniProtKB-SubCell"/>
</dbReference>
<keyword evidence="6" id="KW-1185">Reference proteome</keyword>
<comment type="subcellular location">
    <subcellularLocation>
        <location evidence="4">Cytoplasm</location>
    </subcellularLocation>
    <subcellularLocation>
        <location evidence="4">Cell membrane</location>
        <topology evidence="4">Peripheral membrane protein</topology>
        <orientation evidence="4">Cytoplasmic side</orientation>
    </subcellularLocation>
</comment>
<dbReference type="InterPro" id="IPR035932">
    <property type="entry name" value="HflD-like_sf"/>
</dbReference>
<dbReference type="NCBIfam" id="NF001246">
    <property type="entry name" value="PRK00218.1-2"/>
    <property type="match status" value="1"/>
</dbReference>
<dbReference type="Proteomes" id="UP000565262">
    <property type="component" value="Unassembled WGS sequence"/>
</dbReference>
<evidence type="ECO:0000313" key="6">
    <source>
        <dbReference type="Proteomes" id="UP000565262"/>
    </source>
</evidence>
<evidence type="ECO:0000256" key="1">
    <source>
        <dbReference type="ARBA" id="ARBA00022475"/>
    </source>
</evidence>
<comment type="similarity">
    <text evidence="4">Belongs to the HflD family.</text>
</comment>
<name>A0A839ISP7_9GAMM</name>
<organism evidence="5 6">
    <name type="scientific">Oceanospirillum sediminis</name>
    <dbReference type="NCBI Taxonomy" id="2760088"/>
    <lineage>
        <taxon>Bacteria</taxon>
        <taxon>Pseudomonadati</taxon>
        <taxon>Pseudomonadota</taxon>
        <taxon>Gammaproteobacteria</taxon>
        <taxon>Oceanospirillales</taxon>
        <taxon>Oceanospirillaceae</taxon>
        <taxon>Oceanospirillum</taxon>
    </lineage>
</organism>
<dbReference type="InterPro" id="IPR007451">
    <property type="entry name" value="HflD"/>
</dbReference>
<dbReference type="Gene3D" id="1.10.3890.10">
    <property type="entry name" value="HflD-like"/>
    <property type="match status" value="1"/>
</dbReference>
<evidence type="ECO:0000256" key="3">
    <source>
        <dbReference type="ARBA" id="ARBA00023136"/>
    </source>
</evidence>
<comment type="caution">
    <text evidence="5">The sequence shown here is derived from an EMBL/GenBank/DDBJ whole genome shotgun (WGS) entry which is preliminary data.</text>
</comment>
<dbReference type="SUPFAM" id="SSF101322">
    <property type="entry name" value="YcfC-like"/>
    <property type="match status" value="1"/>
</dbReference>
<sequence length="211" mass="23652">MSLSNREQEQAVALAGVFQAAALVHQLANKGMVSQDSFETSIGSILNTDPESTLAVYGDNTYGLNLGMRTLRSFMNKESDANTHVLRYAMSILYLEKRLRKNPDMLNAIGQRLDQIKMQSNHFSTTHENVIASIASLYQDTISTFSFRIQVQGEPDILRRPGNADKVRALLFAGIRSGILWHQLGGRRWKLLFGRKKVIRALDDATRSGMH</sequence>
<evidence type="ECO:0000256" key="2">
    <source>
        <dbReference type="ARBA" id="ARBA00022490"/>
    </source>
</evidence>
<keyword evidence="3 4" id="KW-0472">Membrane</keyword>
<dbReference type="EMBL" id="JACJFM010000018">
    <property type="protein sequence ID" value="MBB1487700.1"/>
    <property type="molecule type" value="Genomic_DNA"/>
</dbReference>
<evidence type="ECO:0000256" key="4">
    <source>
        <dbReference type="HAMAP-Rule" id="MF_00695"/>
    </source>
</evidence>
<evidence type="ECO:0000313" key="5">
    <source>
        <dbReference type="EMBL" id="MBB1487700.1"/>
    </source>
</evidence>
<dbReference type="PANTHER" id="PTHR38100:SF1">
    <property type="entry name" value="HIGH FREQUENCY LYSOGENIZATION PROTEIN HFLD"/>
    <property type="match status" value="1"/>
</dbReference>
<dbReference type="GO" id="GO:0005737">
    <property type="term" value="C:cytoplasm"/>
    <property type="evidence" value="ECO:0007669"/>
    <property type="project" value="UniProtKB-SubCell"/>
</dbReference>
<dbReference type="RefSeq" id="WP_182809478.1">
    <property type="nucleotide sequence ID" value="NZ_JACJFM010000018.1"/>
</dbReference>
<keyword evidence="2 4" id="KW-0963">Cytoplasm</keyword>
<dbReference type="PANTHER" id="PTHR38100">
    <property type="entry name" value="HIGH FREQUENCY LYSOGENIZATION PROTEIN HFLD"/>
    <property type="match status" value="1"/>
</dbReference>
<gene>
    <name evidence="4 5" type="primary">hflD</name>
    <name evidence="5" type="ORF">H4O21_13905</name>
</gene>
<keyword evidence="1 4" id="KW-1003">Cell membrane</keyword>
<dbReference type="Pfam" id="PF04356">
    <property type="entry name" value="DUF489"/>
    <property type="match status" value="1"/>
</dbReference>
<dbReference type="HAMAP" id="MF_00695">
    <property type="entry name" value="HflD_protein"/>
    <property type="match status" value="1"/>
</dbReference>